<comment type="caution">
    <text evidence="10">The sequence shown here is derived from an EMBL/GenBank/DDBJ whole genome shotgun (WGS) entry which is preliminary data.</text>
</comment>
<dbReference type="InterPro" id="IPR005828">
    <property type="entry name" value="MFS_sugar_transport-like"/>
</dbReference>
<dbReference type="AlphaFoldDB" id="A0AA38RLH4"/>
<protein>
    <submittedName>
        <fullName evidence="10">Hexose transporter</fullName>
    </submittedName>
</protein>
<feature type="transmembrane region" description="Helical" evidence="8">
    <location>
        <begin position="341"/>
        <end position="360"/>
    </location>
</feature>
<name>A0AA38RLH4_9PEZI</name>
<gene>
    <name evidence="10" type="ORF">NKR23_g3652</name>
</gene>
<evidence type="ECO:0000256" key="2">
    <source>
        <dbReference type="ARBA" id="ARBA00010992"/>
    </source>
</evidence>
<dbReference type="PROSITE" id="PS00217">
    <property type="entry name" value="SUGAR_TRANSPORT_2"/>
    <property type="match status" value="1"/>
</dbReference>
<keyword evidence="5 8" id="KW-1133">Transmembrane helix</keyword>
<comment type="similarity">
    <text evidence="2 7">Belongs to the major facilitator superfamily. Sugar transporter (TC 2.A.1.1) family.</text>
</comment>
<proteinExistence type="inferred from homology"/>
<feature type="transmembrane region" description="Helical" evidence="8">
    <location>
        <begin position="463"/>
        <end position="486"/>
    </location>
</feature>
<feature type="transmembrane region" description="Helical" evidence="8">
    <location>
        <begin position="209"/>
        <end position="228"/>
    </location>
</feature>
<dbReference type="EMBL" id="JANBVO010000008">
    <property type="protein sequence ID" value="KAJ9150265.1"/>
    <property type="molecule type" value="Genomic_DNA"/>
</dbReference>
<evidence type="ECO:0000256" key="7">
    <source>
        <dbReference type="RuleBase" id="RU003346"/>
    </source>
</evidence>
<dbReference type="PROSITE" id="PS50850">
    <property type="entry name" value="MFS"/>
    <property type="match status" value="1"/>
</dbReference>
<organism evidence="10 11">
    <name type="scientific">Pleurostoma richardsiae</name>
    <dbReference type="NCBI Taxonomy" id="41990"/>
    <lineage>
        <taxon>Eukaryota</taxon>
        <taxon>Fungi</taxon>
        <taxon>Dikarya</taxon>
        <taxon>Ascomycota</taxon>
        <taxon>Pezizomycotina</taxon>
        <taxon>Sordariomycetes</taxon>
        <taxon>Sordariomycetidae</taxon>
        <taxon>Calosphaeriales</taxon>
        <taxon>Pleurostomataceae</taxon>
        <taxon>Pleurostoma</taxon>
    </lineage>
</organism>
<feature type="transmembrane region" description="Helical" evidence="8">
    <location>
        <begin position="415"/>
        <end position="442"/>
    </location>
</feature>
<evidence type="ECO:0000256" key="4">
    <source>
        <dbReference type="ARBA" id="ARBA00022692"/>
    </source>
</evidence>
<evidence type="ECO:0000259" key="9">
    <source>
        <dbReference type="PROSITE" id="PS50850"/>
    </source>
</evidence>
<feature type="transmembrane region" description="Helical" evidence="8">
    <location>
        <begin position="498"/>
        <end position="516"/>
    </location>
</feature>
<dbReference type="InterPro" id="IPR036259">
    <property type="entry name" value="MFS_trans_sf"/>
</dbReference>
<feature type="transmembrane region" description="Helical" evidence="8">
    <location>
        <begin position="143"/>
        <end position="163"/>
    </location>
</feature>
<evidence type="ECO:0000313" key="11">
    <source>
        <dbReference type="Proteomes" id="UP001174694"/>
    </source>
</evidence>
<reference evidence="10" key="1">
    <citation type="submission" date="2022-07" db="EMBL/GenBank/DDBJ databases">
        <title>Fungi with potential for degradation of polypropylene.</title>
        <authorList>
            <person name="Gostincar C."/>
        </authorList>
    </citation>
    <scope>NUCLEOTIDE SEQUENCE</scope>
    <source>
        <strain evidence="10">EXF-13308</strain>
    </source>
</reference>
<dbReference type="PROSITE" id="PS00216">
    <property type="entry name" value="SUGAR_TRANSPORT_1"/>
    <property type="match status" value="2"/>
</dbReference>
<evidence type="ECO:0000256" key="1">
    <source>
        <dbReference type="ARBA" id="ARBA00004141"/>
    </source>
</evidence>
<dbReference type="Pfam" id="PF00083">
    <property type="entry name" value="Sugar_tr"/>
    <property type="match status" value="1"/>
</dbReference>
<feature type="transmembrane region" description="Helical" evidence="8">
    <location>
        <begin position="372"/>
        <end position="395"/>
    </location>
</feature>
<dbReference type="Gene3D" id="1.20.1250.20">
    <property type="entry name" value="MFS general substrate transporter like domains"/>
    <property type="match status" value="1"/>
</dbReference>
<evidence type="ECO:0000256" key="5">
    <source>
        <dbReference type="ARBA" id="ARBA00022989"/>
    </source>
</evidence>
<dbReference type="GO" id="GO:0005351">
    <property type="term" value="F:carbohydrate:proton symporter activity"/>
    <property type="evidence" value="ECO:0007669"/>
    <property type="project" value="TreeGrafter"/>
</dbReference>
<feature type="transmembrane region" description="Helical" evidence="8">
    <location>
        <begin position="36"/>
        <end position="52"/>
    </location>
</feature>
<dbReference type="NCBIfam" id="TIGR00879">
    <property type="entry name" value="SP"/>
    <property type="match status" value="1"/>
</dbReference>
<evidence type="ECO:0000256" key="6">
    <source>
        <dbReference type="ARBA" id="ARBA00023136"/>
    </source>
</evidence>
<keyword evidence="3 7" id="KW-0813">Transport</keyword>
<comment type="subcellular location">
    <subcellularLocation>
        <location evidence="1">Membrane</location>
        <topology evidence="1">Multi-pass membrane protein</topology>
    </subcellularLocation>
</comment>
<dbReference type="Proteomes" id="UP001174694">
    <property type="component" value="Unassembled WGS sequence"/>
</dbReference>
<feature type="transmembrane region" description="Helical" evidence="8">
    <location>
        <begin position="112"/>
        <end position="131"/>
    </location>
</feature>
<dbReference type="PRINTS" id="PR00171">
    <property type="entry name" value="SUGRTRNSPORT"/>
</dbReference>
<keyword evidence="6 8" id="KW-0472">Membrane</keyword>
<feature type="domain" description="Major facilitator superfamily (MFS) profile" evidence="9">
    <location>
        <begin position="39"/>
        <end position="520"/>
    </location>
</feature>
<dbReference type="InterPro" id="IPR050360">
    <property type="entry name" value="MFS_Sugar_Transporters"/>
</dbReference>
<accession>A0AA38RLH4</accession>
<dbReference type="PANTHER" id="PTHR48022:SF6">
    <property type="entry name" value="MSTA PROTEIN-RELATED"/>
    <property type="match status" value="1"/>
</dbReference>
<dbReference type="FunFam" id="1.20.1250.20:FF:000180">
    <property type="entry name" value="MFS monosaccharide transporter"/>
    <property type="match status" value="1"/>
</dbReference>
<sequence length="568" mass="62360">MSEKETTQDHGVTAPVANLQTTDDVNRIEAPVTWKAYLMCAFAAFGGIFFGYDSGYINGVLGSDIFIRQVEGPGHDAVTSSHNSLIVSILSAGTFFGALIAGDVADFIGRKWTVIIGCVIYAIGVVIQMITGVSGTDTLGDIVAGRLVAGFGVGFESAIVILYMSEICPRKVRGALVAGYQFCITIGLLLASCVVYGTEDRPNESSYRIPIGLQFIWAAILGGGLLFLPDSPRYFVKRGRLDKATNSLSRLRGQPRESEYIQVELAEIVANEEYERQLIPSTTWFGSWANCFKGGLWHGKSNLRRTILGASLQMMQQWTGVNFIFYYSTPFLQSTGAISNSFLMSLIFTLVNVCSTPLSFWTVERFGRRTILLWGALGMLICQFLVAIIGVTVGFNHTHPDPSDPDNTIANNISAVNAQIAFIAIFIFFFASTWGPGAWILIGEIFPLPIRSRGVAISTASNWLWNTVIGKFFAPRLSAVITPYMVGEDKGNLKSNVFWIWGGLCTCAFVYTYFIVPETKGLSLEQVDKMMEETTPRTSAKWRPTTTFASSYPQALKDSNAIDVEHRV</sequence>
<dbReference type="InterPro" id="IPR005829">
    <property type="entry name" value="Sugar_transporter_CS"/>
</dbReference>
<feature type="transmembrane region" description="Helical" evidence="8">
    <location>
        <begin position="307"/>
        <end position="329"/>
    </location>
</feature>
<evidence type="ECO:0000313" key="10">
    <source>
        <dbReference type="EMBL" id="KAJ9150265.1"/>
    </source>
</evidence>
<dbReference type="SUPFAM" id="SSF103473">
    <property type="entry name" value="MFS general substrate transporter"/>
    <property type="match status" value="1"/>
</dbReference>
<feature type="transmembrane region" description="Helical" evidence="8">
    <location>
        <begin position="175"/>
        <end position="197"/>
    </location>
</feature>
<keyword evidence="11" id="KW-1185">Reference proteome</keyword>
<dbReference type="InterPro" id="IPR003663">
    <property type="entry name" value="Sugar/inositol_transpt"/>
</dbReference>
<keyword evidence="4 8" id="KW-0812">Transmembrane</keyword>
<feature type="transmembrane region" description="Helical" evidence="8">
    <location>
        <begin position="85"/>
        <end position="105"/>
    </location>
</feature>
<evidence type="ECO:0000256" key="8">
    <source>
        <dbReference type="SAM" id="Phobius"/>
    </source>
</evidence>
<dbReference type="CDD" id="cd17356">
    <property type="entry name" value="MFS_HXT"/>
    <property type="match status" value="1"/>
</dbReference>
<evidence type="ECO:0000256" key="3">
    <source>
        <dbReference type="ARBA" id="ARBA00022448"/>
    </source>
</evidence>
<dbReference type="PANTHER" id="PTHR48022">
    <property type="entry name" value="PLASTIDIC GLUCOSE TRANSPORTER 4"/>
    <property type="match status" value="1"/>
</dbReference>
<dbReference type="GO" id="GO:0016020">
    <property type="term" value="C:membrane"/>
    <property type="evidence" value="ECO:0007669"/>
    <property type="project" value="UniProtKB-SubCell"/>
</dbReference>
<dbReference type="InterPro" id="IPR020846">
    <property type="entry name" value="MFS_dom"/>
</dbReference>